<dbReference type="InterPro" id="IPR016136">
    <property type="entry name" value="DNA_helicase_N/primase_C"/>
</dbReference>
<comment type="caution">
    <text evidence="12">Lacks conserved residue(s) required for the propagation of feature annotation.</text>
</comment>
<keyword evidence="8 13" id="KW-0862">Zinc</keyword>
<keyword evidence="6 13" id="KW-0479">Metal-binding</keyword>
<evidence type="ECO:0000256" key="9">
    <source>
        <dbReference type="ARBA" id="ARBA00022842"/>
    </source>
</evidence>
<keyword evidence="3 12" id="KW-0808">Transferase</keyword>
<dbReference type="SMART" id="SM00493">
    <property type="entry name" value="TOPRIM"/>
    <property type="match status" value="1"/>
</dbReference>
<dbReference type="Gene3D" id="1.10.860.10">
    <property type="entry name" value="DNAb Helicase, Chain A"/>
    <property type="match status" value="1"/>
</dbReference>
<name>A0ABQ6E4J5_9GAMM</name>
<gene>
    <name evidence="12 15" type="primary">dnaG</name>
    <name evidence="15" type="ORF">GCM10007916_33770</name>
</gene>
<dbReference type="InterPro" id="IPR037068">
    <property type="entry name" value="DNA_primase_core_N_sf"/>
</dbReference>
<comment type="similarity">
    <text evidence="12 13">Belongs to the DnaG primase family.</text>
</comment>
<dbReference type="InterPro" id="IPR006171">
    <property type="entry name" value="TOPRIM_dom"/>
</dbReference>
<dbReference type="PANTHER" id="PTHR30313">
    <property type="entry name" value="DNA PRIMASE"/>
    <property type="match status" value="1"/>
</dbReference>
<sequence>MAGRIPRHFIDELIARTDIVDFIDSRVKLKKKGGGYRARCPFHNGNNDSSFSVNDKQQFYHCFNCGASGNVLTFAMEYEGLEFVDAVDTLSSQLGLEVPREESTHTGGQPTPYVDRKDMYILMGDIAKYYQQQLSQHKNSEKVINYVKGRGLSGQTVKHFQIGYAPEGWDNVYKRFSNSAEIEKQLLEAGMIKNRETGGSYDFFNDRLMFPILDRRGRVVGFGGRVFDNQEPKYLNSPETPLFHKGKELYGLYQVKQAHKDIKRILVVEGYMDVVALAQYGIDYAVASLGTATTPDHIHTLFRNTSEIVCCFDGDKAGRAAAWRALENALPYIQDGRTLRFMFLADGEDPDSFVQKEGKDNFESLISQSLPLSDFLFQQLLAQVDMTSSDSKSKLAQLAIPLIGRLNESIFRQMMEERLTKLLGIELEGLQKLLPKEENQQKKTVKNKTTPMRLAISILLQHPNIAYGLPEFPEFKEIQLPGLNLLNSLLDICRVSPNITTGQLLEHWRETPQSKQLNQLAVWQNNIKEDKYEDQFLDTLEKFLNLHLNNKIEYLKQKARSSEALTTEETQQLAILLSEQKQN</sequence>
<evidence type="ECO:0000256" key="6">
    <source>
        <dbReference type="ARBA" id="ARBA00022723"/>
    </source>
</evidence>
<evidence type="ECO:0000313" key="16">
    <source>
        <dbReference type="Proteomes" id="UP001157353"/>
    </source>
</evidence>
<reference evidence="16" key="1">
    <citation type="journal article" date="2019" name="Int. J. Syst. Evol. Microbiol.">
        <title>The Global Catalogue of Microorganisms (GCM) 10K type strain sequencing project: providing services to taxonomists for standard genome sequencing and annotation.</title>
        <authorList>
            <consortium name="The Broad Institute Genomics Platform"/>
            <consortium name="The Broad Institute Genome Sequencing Center for Infectious Disease"/>
            <person name="Wu L."/>
            <person name="Ma J."/>
        </authorList>
    </citation>
    <scope>NUCLEOTIDE SEQUENCE [LARGE SCALE GENOMIC DNA]</scope>
    <source>
        <strain evidence="16">NBRC 103166</strain>
    </source>
</reference>
<keyword evidence="11 12" id="KW-0804">Transcription</keyword>
<dbReference type="RefSeq" id="WP_284205402.1">
    <property type="nucleotide sequence ID" value="NZ_BSPQ01000019.1"/>
</dbReference>
<evidence type="ECO:0000256" key="10">
    <source>
        <dbReference type="ARBA" id="ARBA00023125"/>
    </source>
</evidence>
<dbReference type="HAMAP" id="MF_00974">
    <property type="entry name" value="DNA_primase_DnaG"/>
    <property type="match status" value="1"/>
</dbReference>
<accession>A0ABQ6E4J5</accession>
<comment type="catalytic activity">
    <reaction evidence="12">
        <text>ssDNA + n NTP = ssDNA/pppN(pN)n-1 hybrid + (n-1) diphosphate.</text>
        <dbReference type="EC" id="2.7.7.101"/>
    </reaction>
</comment>
<keyword evidence="2 12" id="KW-0639">Primosome</keyword>
<protein>
    <recommendedName>
        <fullName evidence="12 13">DNA primase</fullName>
        <ecNumber evidence="12">2.7.7.101</ecNumber>
    </recommendedName>
</protein>
<dbReference type="SUPFAM" id="SSF117023">
    <property type="entry name" value="DNA primase DnaG, C-terminal domain"/>
    <property type="match status" value="1"/>
</dbReference>
<evidence type="ECO:0000256" key="8">
    <source>
        <dbReference type="ARBA" id="ARBA00022833"/>
    </source>
</evidence>
<dbReference type="InterPro" id="IPR002694">
    <property type="entry name" value="Znf_CHC2"/>
</dbReference>
<keyword evidence="1 12" id="KW-0240">DNA-directed RNA polymerase</keyword>
<organism evidence="15 16">
    <name type="scientific">Psychromonas marina</name>
    <dbReference type="NCBI Taxonomy" id="88364"/>
    <lineage>
        <taxon>Bacteria</taxon>
        <taxon>Pseudomonadati</taxon>
        <taxon>Pseudomonadota</taxon>
        <taxon>Gammaproteobacteria</taxon>
        <taxon>Alteromonadales</taxon>
        <taxon>Psychromonadaceae</taxon>
        <taxon>Psychromonas</taxon>
    </lineage>
</organism>
<feature type="domain" description="Toprim" evidence="14">
    <location>
        <begin position="263"/>
        <end position="344"/>
    </location>
</feature>
<evidence type="ECO:0000259" key="14">
    <source>
        <dbReference type="PROSITE" id="PS50880"/>
    </source>
</evidence>
<dbReference type="Pfam" id="PF01807">
    <property type="entry name" value="Zn_ribbon_DnaG"/>
    <property type="match status" value="1"/>
</dbReference>
<proteinExistence type="inferred from homology"/>
<dbReference type="SMART" id="SM00400">
    <property type="entry name" value="ZnF_CHCC"/>
    <property type="match status" value="1"/>
</dbReference>
<evidence type="ECO:0000256" key="2">
    <source>
        <dbReference type="ARBA" id="ARBA00022515"/>
    </source>
</evidence>
<dbReference type="EC" id="2.7.7.101" evidence="12"/>
<dbReference type="InterPro" id="IPR030846">
    <property type="entry name" value="DnaG_bac"/>
</dbReference>
<keyword evidence="9" id="KW-0460">Magnesium</keyword>
<dbReference type="Gene3D" id="3.90.580.10">
    <property type="entry name" value="Zinc finger, CHC2-type domain"/>
    <property type="match status" value="1"/>
</dbReference>
<evidence type="ECO:0000313" key="15">
    <source>
        <dbReference type="EMBL" id="GLS92307.1"/>
    </source>
</evidence>
<evidence type="ECO:0000256" key="12">
    <source>
        <dbReference type="HAMAP-Rule" id="MF_00974"/>
    </source>
</evidence>
<dbReference type="SMART" id="SM00766">
    <property type="entry name" value="DnaG_DnaB_bind"/>
    <property type="match status" value="1"/>
</dbReference>
<dbReference type="InterPro" id="IPR013264">
    <property type="entry name" value="DNAG_N"/>
</dbReference>
<keyword evidence="4 12" id="KW-0548">Nucleotidyltransferase</keyword>
<comment type="function">
    <text evidence="12 13">RNA polymerase that catalyzes the synthesis of short RNA molecules used as primers for DNA polymerase during DNA replication.</text>
</comment>
<dbReference type="PANTHER" id="PTHR30313:SF2">
    <property type="entry name" value="DNA PRIMASE"/>
    <property type="match status" value="1"/>
</dbReference>
<dbReference type="Gene3D" id="1.20.50.20">
    <property type="entry name" value="DnaG, RNA polymerase domain, helical bundle"/>
    <property type="match status" value="1"/>
</dbReference>
<dbReference type="Proteomes" id="UP001157353">
    <property type="component" value="Unassembled WGS sequence"/>
</dbReference>
<evidence type="ECO:0000256" key="11">
    <source>
        <dbReference type="ARBA" id="ARBA00023163"/>
    </source>
</evidence>
<comment type="cofactor">
    <cofactor evidence="13">
        <name>Zn(2+)</name>
        <dbReference type="ChEBI" id="CHEBI:29105"/>
    </cofactor>
    <text evidence="13">Binds 1 zinc ion per monomer.</text>
</comment>
<dbReference type="InterPro" id="IPR013173">
    <property type="entry name" value="DNA_primase_DnaG_DnaB-bd_dom"/>
</dbReference>
<dbReference type="InterPro" id="IPR034151">
    <property type="entry name" value="TOPRIM_DnaG_bac"/>
</dbReference>
<dbReference type="InterPro" id="IPR006295">
    <property type="entry name" value="DNA_primase_DnaG"/>
</dbReference>
<keyword evidence="16" id="KW-1185">Reference proteome</keyword>
<keyword evidence="10 12" id="KW-0238">DNA-binding</keyword>
<dbReference type="Pfam" id="PF10410">
    <property type="entry name" value="DnaB_bind"/>
    <property type="match status" value="1"/>
</dbReference>
<dbReference type="SUPFAM" id="SSF57783">
    <property type="entry name" value="Zinc beta-ribbon"/>
    <property type="match status" value="1"/>
</dbReference>
<keyword evidence="5 12" id="KW-0235">DNA replication</keyword>
<dbReference type="CDD" id="cd03364">
    <property type="entry name" value="TOPRIM_DnaG_primases"/>
    <property type="match status" value="1"/>
</dbReference>
<keyword evidence="7" id="KW-0863">Zinc-finger</keyword>
<dbReference type="NCBIfam" id="TIGR01391">
    <property type="entry name" value="dnaG"/>
    <property type="match status" value="1"/>
</dbReference>
<dbReference type="Pfam" id="PF13155">
    <property type="entry name" value="Toprim_2"/>
    <property type="match status" value="1"/>
</dbReference>
<evidence type="ECO:0000256" key="13">
    <source>
        <dbReference type="PIRNR" id="PIRNR002811"/>
    </source>
</evidence>
<dbReference type="PROSITE" id="PS50880">
    <property type="entry name" value="TOPRIM"/>
    <property type="match status" value="1"/>
</dbReference>
<evidence type="ECO:0000256" key="1">
    <source>
        <dbReference type="ARBA" id="ARBA00022478"/>
    </source>
</evidence>
<dbReference type="Gene3D" id="3.90.980.10">
    <property type="entry name" value="DNA primase, catalytic core, N-terminal domain"/>
    <property type="match status" value="1"/>
</dbReference>
<evidence type="ECO:0000256" key="7">
    <source>
        <dbReference type="ARBA" id="ARBA00022771"/>
    </source>
</evidence>
<comment type="caution">
    <text evidence="15">The sequence shown here is derived from an EMBL/GenBank/DDBJ whole genome shotgun (WGS) entry which is preliminary data.</text>
</comment>
<dbReference type="SUPFAM" id="SSF56731">
    <property type="entry name" value="DNA primase core"/>
    <property type="match status" value="1"/>
</dbReference>
<dbReference type="Gene3D" id="3.40.1360.10">
    <property type="match status" value="1"/>
</dbReference>
<dbReference type="InterPro" id="IPR050219">
    <property type="entry name" value="DnaG_primase"/>
</dbReference>
<evidence type="ECO:0000256" key="5">
    <source>
        <dbReference type="ARBA" id="ARBA00022705"/>
    </source>
</evidence>
<dbReference type="PIRSF" id="PIRSF002811">
    <property type="entry name" value="DnaG"/>
    <property type="match status" value="1"/>
</dbReference>
<evidence type="ECO:0000256" key="3">
    <source>
        <dbReference type="ARBA" id="ARBA00022679"/>
    </source>
</evidence>
<comment type="subunit">
    <text evidence="12">Monomer. Interacts with DnaB.</text>
</comment>
<dbReference type="Pfam" id="PF08275">
    <property type="entry name" value="DNAG_N"/>
    <property type="match status" value="1"/>
</dbReference>
<dbReference type="Pfam" id="PF08278">
    <property type="entry name" value="DnaG_DnaB_bind"/>
    <property type="match status" value="1"/>
</dbReference>
<dbReference type="EMBL" id="BSPQ01000019">
    <property type="protein sequence ID" value="GLS92307.1"/>
    <property type="molecule type" value="Genomic_DNA"/>
</dbReference>
<dbReference type="InterPro" id="IPR019475">
    <property type="entry name" value="DNA_primase_DnaB-bd"/>
</dbReference>
<evidence type="ECO:0000256" key="4">
    <source>
        <dbReference type="ARBA" id="ARBA00022695"/>
    </source>
</evidence>
<dbReference type="InterPro" id="IPR036977">
    <property type="entry name" value="DNA_primase_Znf_CHC2"/>
</dbReference>